<feature type="transmembrane region" description="Helical" evidence="1">
    <location>
        <begin position="170"/>
        <end position="187"/>
    </location>
</feature>
<feature type="transmembrane region" description="Helical" evidence="1">
    <location>
        <begin position="90"/>
        <end position="109"/>
    </location>
</feature>
<dbReference type="GO" id="GO:0080120">
    <property type="term" value="P:CAAX-box protein maturation"/>
    <property type="evidence" value="ECO:0007669"/>
    <property type="project" value="UniProtKB-ARBA"/>
</dbReference>
<protein>
    <recommendedName>
        <fullName evidence="2">CAAX prenyl protease 2/Lysostaphin resistance protein A-like domain-containing protein</fullName>
    </recommendedName>
</protein>
<keyword evidence="1" id="KW-0472">Membrane</keyword>
<dbReference type="Proteomes" id="UP000193804">
    <property type="component" value="Unassembled WGS sequence"/>
</dbReference>
<organism evidence="3 4">
    <name type="scientific">Marivirga sericea</name>
    <dbReference type="NCBI Taxonomy" id="1028"/>
    <lineage>
        <taxon>Bacteria</taxon>
        <taxon>Pseudomonadati</taxon>
        <taxon>Bacteroidota</taxon>
        <taxon>Cytophagia</taxon>
        <taxon>Cytophagales</taxon>
        <taxon>Marivirgaceae</taxon>
        <taxon>Marivirga</taxon>
    </lineage>
</organism>
<feature type="transmembrane region" description="Helical" evidence="1">
    <location>
        <begin position="217"/>
        <end position="237"/>
    </location>
</feature>
<sequence>MTNTNQNTISKTKTILVFICTIIIGYALFFIPDIFFGVTKINGGKIGINLLFIALFQFLSIITLLYVSLRILKKDFSYIGLRFVNIKNDIFLGLIFGLLWTILQFALIIPNTGGINRPDIQGMLAMYDGTLIGILSFIALGVIGGGITEELFNRGFFINVLKEAFKNPKIGLWFSIILSVALFSLGHMPSTSLDWFDILIPTVMYTLLFVKTKKLTASIVAHGIYNIAAIILTYYLYFN</sequence>
<dbReference type="PANTHER" id="PTHR39430:SF1">
    <property type="entry name" value="PROTEASE"/>
    <property type="match status" value="1"/>
</dbReference>
<evidence type="ECO:0000313" key="3">
    <source>
        <dbReference type="EMBL" id="SMG46887.1"/>
    </source>
</evidence>
<reference evidence="4" key="1">
    <citation type="submission" date="2017-04" db="EMBL/GenBank/DDBJ databases">
        <authorList>
            <person name="Varghese N."/>
            <person name="Submissions S."/>
        </authorList>
    </citation>
    <scope>NUCLEOTIDE SEQUENCE [LARGE SCALE GENOMIC DNA]</scope>
    <source>
        <strain evidence="4">DSM 4125</strain>
    </source>
</reference>
<dbReference type="RefSeq" id="WP_085518455.1">
    <property type="nucleotide sequence ID" value="NZ_FXAW01000007.1"/>
</dbReference>
<dbReference type="GO" id="GO:0004175">
    <property type="term" value="F:endopeptidase activity"/>
    <property type="evidence" value="ECO:0007669"/>
    <property type="project" value="UniProtKB-ARBA"/>
</dbReference>
<gene>
    <name evidence="3" type="ORF">SAMN05661096_03321</name>
</gene>
<name>A0A1X7KZU0_9BACT</name>
<dbReference type="InterPro" id="IPR003675">
    <property type="entry name" value="Rce1/LyrA-like_dom"/>
</dbReference>
<accession>A0A1X7KZU0</accession>
<feature type="transmembrane region" description="Helical" evidence="1">
    <location>
        <begin position="15"/>
        <end position="36"/>
    </location>
</feature>
<dbReference type="Pfam" id="PF02517">
    <property type="entry name" value="Rce1-like"/>
    <property type="match status" value="1"/>
</dbReference>
<dbReference type="STRING" id="1028.SAMN05661096_03321"/>
<proteinExistence type="predicted"/>
<feature type="transmembrane region" description="Helical" evidence="1">
    <location>
        <begin position="48"/>
        <end position="69"/>
    </location>
</feature>
<evidence type="ECO:0000256" key="1">
    <source>
        <dbReference type="SAM" id="Phobius"/>
    </source>
</evidence>
<evidence type="ECO:0000313" key="4">
    <source>
        <dbReference type="Proteomes" id="UP000193804"/>
    </source>
</evidence>
<dbReference type="OrthoDB" id="2966462at2"/>
<dbReference type="PANTHER" id="PTHR39430">
    <property type="entry name" value="MEMBRANE-ASSOCIATED PROTEASE-RELATED"/>
    <property type="match status" value="1"/>
</dbReference>
<keyword evidence="1" id="KW-0812">Transmembrane</keyword>
<keyword evidence="1" id="KW-1133">Transmembrane helix</keyword>
<feature type="transmembrane region" description="Helical" evidence="1">
    <location>
        <begin position="129"/>
        <end position="149"/>
    </location>
</feature>
<evidence type="ECO:0000259" key="2">
    <source>
        <dbReference type="Pfam" id="PF02517"/>
    </source>
</evidence>
<keyword evidence="4" id="KW-1185">Reference proteome</keyword>
<dbReference type="EMBL" id="FXAW01000007">
    <property type="protein sequence ID" value="SMG46887.1"/>
    <property type="molecule type" value="Genomic_DNA"/>
</dbReference>
<feature type="domain" description="CAAX prenyl protease 2/Lysostaphin resistance protein A-like" evidence="2">
    <location>
        <begin position="134"/>
        <end position="227"/>
    </location>
</feature>
<dbReference type="AlphaFoldDB" id="A0A1X7KZU0"/>